<evidence type="ECO:0000256" key="1">
    <source>
        <dbReference type="ARBA" id="ARBA00004141"/>
    </source>
</evidence>
<feature type="transmembrane region" description="Helical" evidence="5">
    <location>
        <begin position="7"/>
        <end position="24"/>
    </location>
</feature>
<dbReference type="PROSITE" id="PS50850">
    <property type="entry name" value="MFS"/>
    <property type="match status" value="1"/>
</dbReference>
<keyword evidence="3 5" id="KW-1133">Transmembrane helix</keyword>
<proteinExistence type="predicted"/>
<dbReference type="GO" id="GO:0016020">
    <property type="term" value="C:membrane"/>
    <property type="evidence" value="ECO:0007669"/>
    <property type="project" value="UniProtKB-SubCell"/>
</dbReference>
<feature type="transmembrane region" description="Helical" evidence="5">
    <location>
        <begin position="69"/>
        <end position="85"/>
    </location>
</feature>
<feature type="transmembrane region" description="Helical" evidence="5">
    <location>
        <begin position="233"/>
        <end position="254"/>
    </location>
</feature>
<name>A0A6J4IHT3_9BACT</name>
<evidence type="ECO:0000259" key="6">
    <source>
        <dbReference type="PROSITE" id="PS50850"/>
    </source>
</evidence>
<feature type="transmembrane region" description="Helical" evidence="5">
    <location>
        <begin position="131"/>
        <end position="150"/>
    </location>
</feature>
<keyword evidence="4 5" id="KW-0472">Membrane</keyword>
<feature type="transmembrane region" description="Helical" evidence="5">
    <location>
        <begin position="195"/>
        <end position="213"/>
    </location>
</feature>
<evidence type="ECO:0000313" key="7">
    <source>
        <dbReference type="EMBL" id="CAA9253187.1"/>
    </source>
</evidence>
<dbReference type="CDD" id="cd17393">
    <property type="entry name" value="MFS_MosC_like"/>
    <property type="match status" value="1"/>
</dbReference>
<reference evidence="7" key="1">
    <citation type="submission" date="2020-02" db="EMBL/GenBank/DDBJ databases">
        <authorList>
            <person name="Meier V. D."/>
        </authorList>
    </citation>
    <scope>NUCLEOTIDE SEQUENCE</scope>
    <source>
        <strain evidence="7">AVDCRST_MAG95</strain>
    </source>
</reference>
<dbReference type="SUPFAM" id="SSF103473">
    <property type="entry name" value="MFS general substrate transporter"/>
    <property type="match status" value="1"/>
</dbReference>
<evidence type="ECO:0000256" key="2">
    <source>
        <dbReference type="ARBA" id="ARBA00022692"/>
    </source>
</evidence>
<organism evidence="7">
    <name type="scientific">uncultured Adhaeribacter sp</name>
    <dbReference type="NCBI Taxonomy" id="448109"/>
    <lineage>
        <taxon>Bacteria</taxon>
        <taxon>Pseudomonadati</taxon>
        <taxon>Bacteroidota</taxon>
        <taxon>Cytophagia</taxon>
        <taxon>Cytophagales</taxon>
        <taxon>Hymenobacteraceae</taxon>
        <taxon>Adhaeribacter</taxon>
        <taxon>environmental samples</taxon>
    </lineage>
</organism>
<feature type="domain" description="Major facilitator superfamily (MFS) profile" evidence="6">
    <location>
        <begin position="1"/>
        <end position="375"/>
    </location>
</feature>
<comment type="subcellular location">
    <subcellularLocation>
        <location evidence="1">Membrane</location>
        <topology evidence="1">Multi-pass membrane protein</topology>
    </subcellularLocation>
</comment>
<evidence type="ECO:0000256" key="5">
    <source>
        <dbReference type="SAM" id="Phobius"/>
    </source>
</evidence>
<protein>
    <submittedName>
        <fullName evidence="7">Uncharacterized MFS-type transporter</fullName>
    </submittedName>
</protein>
<dbReference type="PANTHER" id="PTHR23514">
    <property type="entry name" value="BYPASS OF STOP CODON PROTEIN 6"/>
    <property type="match status" value="1"/>
</dbReference>
<dbReference type="EMBL" id="CADCTJ010000618">
    <property type="protein sequence ID" value="CAA9253187.1"/>
    <property type="molecule type" value="Genomic_DNA"/>
</dbReference>
<dbReference type="PANTHER" id="PTHR23514:SF13">
    <property type="entry name" value="INNER MEMBRANE PROTEIN YBJJ"/>
    <property type="match status" value="1"/>
</dbReference>
<dbReference type="Pfam" id="PF07690">
    <property type="entry name" value="MFS_1"/>
    <property type="match status" value="1"/>
</dbReference>
<feature type="transmembrane region" description="Helical" evidence="5">
    <location>
        <begin position="91"/>
        <end position="110"/>
    </location>
</feature>
<evidence type="ECO:0000256" key="4">
    <source>
        <dbReference type="ARBA" id="ARBA00023136"/>
    </source>
</evidence>
<dbReference type="InterPro" id="IPR051788">
    <property type="entry name" value="MFS_Transporter"/>
</dbReference>
<gene>
    <name evidence="7" type="ORF">AVDCRST_MAG95-1978</name>
</gene>
<dbReference type="InterPro" id="IPR020846">
    <property type="entry name" value="MFS_dom"/>
</dbReference>
<dbReference type="AlphaFoldDB" id="A0A6J4IHT3"/>
<dbReference type="GO" id="GO:0022857">
    <property type="term" value="F:transmembrane transporter activity"/>
    <property type="evidence" value="ECO:0007669"/>
    <property type="project" value="InterPro"/>
</dbReference>
<feature type="transmembrane region" description="Helical" evidence="5">
    <location>
        <begin position="321"/>
        <end position="345"/>
    </location>
</feature>
<accession>A0A6J4IHT3</accession>
<feature type="transmembrane region" description="Helical" evidence="5">
    <location>
        <begin position="290"/>
        <end position="309"/>
    </location>
</feature>
<evidence type="ECO:0000256" key="3">
    <source>
        <dbReference type="ARBA" id="ARBA00022989"/>
    </source>
</evidence>
<dbReference type="InterPro" id="IPR036259">
    <property type="entry name" value="MFS_trans_sf"/>
</dbReference>
<sequence>MILNRWAVNIIFLINGFIYANWIARLPRVQELYHLSNRSLGLVLLFVSLGAISSMPFTGWLIHKKSSRTITLLGAIIFCLLVPFIPLLPQVWMVIILFYLVGISAGLLDVSMNAQAVLVEQQYQKPLMSSFHALFSVGMMLGAGSGALFAKFNVGLFPHFAAVSSFCFLLVLWAMRSLIRDLPQAQTDGSSGFRLPTKAILSMGIIAFCGMTGEGAISDWSSNYMENIGQASPALAPLALASFSLAMTIGRLFGDRARAYFGDRQLLIYSGSIALAGLALALSFPVAGIIISGFFIVGLGLATVVPIAYSTAGNAPDLPPGVGISMVTTVGYAGFLFGPPIIGFLADWQTLRFALLFVALLFAVMTVISFRGKFAGAKGK</sequence>
<feature type="transmembrane region" description="Helical" evidence="5">
    <location>
        <begin position="266"/>
        <end position="284"/>
    </location>
</feature>
<dbReference type="Gene3D" id="1.20.1250.20">
    <property type="entry name" value="MFS general substrate transporter like domains"/>
    <property type="match status" value="2"/>
</dbReference>
<feature type="transmembrane region" description="Helical" evidence="5">
    <location>
        <begin position="39"/>
        <end position="62"/>
    </location>
</feature>
<feature type="transmembrane region" description="Helical" evidence="5">
    <location>
        <begin position="351"/>
        <end position="370"/>
    </location>
</feature>
<dbReference type="InterPro" id="IPR011701">
    <property type="entry name" value="MFS"/>
</dbReference>
<feature type="transmembrane region" description="Helical" evidence="5">
    <location>
        <begin position="156"/>
        <end position="175"/>
    </location>
</feature>
<keyword evidence="2 5" id="KW-0812">Transmembrane</keyword>